<evidence type="ECO:0000256" key="4">
    <source>
        <dbReference type="ARBA" id="ARBA00012417"/>
    </source>
</evidence>
<feature type="region of interest" description="Disordered" evidence="22">
    <location>
        <begin position="299"/>
        <end position="324"/>
    </location>
</feature>
<feature type="compositionally biased region" description="Polar residues" evidence="22">
    <location>
        <begin position="1155"/>
        <end position="1167"/>
    </location>
</feature>
<keyword evidence="13" id="KW-0862">Zinc</keyword>
<feature type="region of interest" description="Disordered" evidence="22">
    <location>
        <begin position="453"/>
        <end position="677"/>
    </location>
</feature>
<feature type="compositionally biased region" description="Basic and acidic residues" evidence="22">
    <location>
        <begin position="1514"/>
        <end position="1526"/>
    </location>
</feature>
<feature type="region of interest" description="Disordered" evidence="22">
    <location>
        <begin position="1034"/>
        <end position="1568"/>
    </location>
</feature>
<comment type="cofactor">
    <cofactor evidence="1">
        <name>[4Fe-4S] cluster</name>
        <dbReference type="ChEBI" id="CHEBI:49883"/>
    </cofactor>
</comment>
<feature type="compositionally biased region" description="Basic and acidic residues" evidence="22">
    <location>
        <begin position="924"/>
        <end position="934"/>
    </location>
</feature>
<feature type="domain" description="DNA-directed DNA polymerase family B exonuclease" evidence="24">
    <location>
        <begin position="2134"/>
        <end position="2274"/>
    </location>
</feature>
<evidence type="ECO:0000256" key="6">
    <source>
        <dbReference type="ARBA" id="ARBA00022485"/>
    </source>
</evidence>
<dbReference type="SUPFAM" id="SSF53098">
    <property type="entry name" value="Ribonuclease H-like"/>
    <property type="match status" value="1"/>
</dbReference>
<dbReference type="FunFam" id="1.10.132.60:FF:000007">
    <property type="entry name" value="DNA polymerase"/>
    <property type="match status" value="1"/>
</dbReference>
<dbReference type="InterPro" id="IPR006134">
    <property type="entry name" value="DNA-dir_DNA_pol_B_multi_dom"/>
</dbReference>
<dbReference type="PRINTS" id="PR00106">
    <property type="entry name" value="DNAPOLB"/>
</dbReference>
<evidence type="ECO:0000256" key="7">
    <source>
        <dbReference type="ARBA" id="ARBA00022679"/>
    </source>
</evidence>
<feature type="compositionally biased region" description="Polar residues" evidence="22">
    <location>
        <begin position="1865"/>
        <end position="1879"/>
    </location>
</feature>
<feature type="compositionally biased region" description="Basic and acidic residues" evidence="22">
    <location>
        <begin position="1217"/>
        <end position="1231"/>
    </location>
</feature>
<feature type="compositionally biased region" description="Low complexity" evidence="22">
    <location>
        <begin position="27"/>
        <end position="39"/>
    </location>
</feature>
<evidence type="ECO:0000256" key="2">
    <source>
        <dbReference type="ARBA" id="ARBA00004123"/>
    </source>
</evidence>
<feature type="region of interest" description="Disordered" evidence="22">
    <location>
        <begin position="242"/>
        <end position="285"/>
    </location>
</feature>
<dbReference type="Pfam" id="PF14260">
    <property type="entry name" value="zf-C4pol"/>
    <property type="match status" value="1"/>
</dbReference>
<evidence type="ECO:0000256" key="1">
    <source>
        <dbReference type="ARBA" id="ARBA00001966"/>
    </source>
</evidence>
<comment type="catalytic activity">
    <reaction evidence="20">
        <text>DNA(n) + a 2'-deoxyribonucleoside 5'-triphosphate = DNA(n+1) + diphosphate</text>
        <dbReference type="Rhea" id="RHEA:22508"/>
        <dbReference type="Rhea" id="RHEA-COMP:17339"/>
        <dbReference type="Rhea" id="RHEA-COMP:17340"/>
        <dbReference type="ChEBI" id="CHEBI:33019"/>
        <dbReference type="ChEBI" id="CHEBI:61560"/>
        <dbReference type="ChEBI" id="CHEBI:173112"/>
        <dbReference type="EC" id="2.7.7.7"/>
    </reaction>
</comment>
<keyword evidence="11" id="KW-0227">DNA damage</keyword>
<keyword evidence="7" id="KW-0808">Transferase</keyword>
<feature type="domain" description="DNA polymerase delta/zeta catalytic subunit N-terminal" evidence="26">
    <location>
        <begin position="102"/>
        <end position="183"/>
    </location>
</feature>
<dbReference type="InterPro" id="IPR030559">
    <property type="entry name" value="PolZ_Rev3"/>
</dbReference>
<keyword evidence="8" id="KW-0548">Nucleotidyltransferase</keyword>
<organism evidence="28 29">
    <name type="scientific">Klebsormidium nitens</name>
    <name type="common">Green alga</name>
    <name type="synonym">Ulothrix nitens</name>
    <dbReference type="NCBI Taxonomy" id="105231"/>
    <lineage>
        <taxon>Eukaryota</taxon>
        <taxon>Viridiplantae</taxon>
        <taxon>Streptophyta</taxon>
        <taxon>Klebsormidiophyceae</taxon>
        <taxon>Klebsormidiales</taxon>
        <taxon>Klebsormidiaceae</taxon>
        <taxon>Klebsormidium</taxon>
    </lineage>
</organism>
<dbReference type="EC" id="2.7.7.7" evidence="4"/>
<feature type="domain" description="DNA polymerase zeta catalytic subunit N-terminal" evidence="27">
    <location>
        <begin position="47"/>
        <end position="101"/>
    </location>
</feature>
<dbReference type="GO" id="GO:0006260">
    <property type="term" value="P:DNA replication"/>
    <property type="evidence" value="ECO:0007669"/>
    <property type="project" value="UniProtKB-KW"/>
</dbReference>
<evidence type="ECO:0000259" key="24">
    <source>
        <dbReference type="Pfam" id="PF03104"/>
    </source>
</evidence>
<feature type="compositionally biased region" description="Basic and acidic residues" evidence="22">
    <location>
        <begin position="766"/>
        <end position="783"/>
    </location>
</feature>
<comment type="similarity">
    <text evidence="3">Belongs to the DNA polymerase type-B family.</text>
</comment>
<feature type="compositionally biased region" description="Acidic residues" evidence="22">
    <location>
        <begin position="1777"/>
        <end position="1786"/>
    </location>
</feature>
<feature type="region of interest" description="Disordered" evidence="22">
    <location>
        <begin position="1703"/>
        <end position="1850"/>
    </location>
</feature>
<feature type="compositionally biased region" description="Low complexity" evidence="22">
    <location>
        <begin position="2035"/>
        <end position="2050"/>
    </location>
</feature>
<feature type="compositionally biased region" description="Basic residues" evidence="22">
    <location>
        <begin position="1703"/>
        <end position="1717"/>
    </location>
</feature>
<dbReference type="Gene3D" id="1.10.132.60">
    <property type="entry name" value="DNA polymerase family B, C-terminal domain"/>
    <property type="match status" value="1"/>
</dbReference>
<evidence type="ECO:0000256" key="17">
    <source>
        <dbReference type="ARBA" id="ARBA00023125"/>
    </source>
</evidence>
<keyword evidence="18" id="KW-0234">DNA repair</keyword>
<dbReference type="Pfam" id="PF24065">
    <property type="entry name" value="REV3_N"/>
    <property type="match status" value="1"/>
</dbReference>
<evidence type="ECO:0000259" key="23">
    <source>
        <dbReference type="Pfam" id="PF00136"/>
    </source>
</evidence>
<dbReference type="GO" id="GO:0003887">
    <property type="term" value="F:DNA-directed DNA polymerase activity"/>
    <property type="evidence" value="ECO:0000318"/>
    <property type="project" value="GO_Central"/>
</dbReference>
<dbReference type="InterPro" id="IPR043502">
    <property type="entry name" value="DNA/RNA_pol_sf"/>
</dbReference>
<dbReference type="GO" id="GO:0042276">
    <property type="term" value="P:error-prone translesion synthesis"/>
    <property type="evidence" value="ECO:0000318"/>
    <property type="project" value="GO_Central"/>
</dbReference>
<feature type="compositionally biased region" description="Pro residues" evidence="22">
    <location>
        <begin position="537"/>
        <end position="556"/>
    </location>
</feature>
<dbReference type="GO" id="GO:0003677">
    <property type="term" value="F:DNA binding"/>
    <property type="evidence" value="ECO:0007669"/>
    <property type="project" value="UniProtKB-KW"/>
</dbReference>
<dbReference type="STRING" id="105231.A0A1Y1IS53"/>
<dbReference type="Gene3D" id="1.10.287.690">
    <property type="entry name" value="Helix hairpin bin"/>
    <property type="match status" value="1"/>
</dbReference>
<evidence type="ECO:0000313" key="29">
    <source>
        <dbReference type="Proteomes" id="UP000054558"/>
    </source>
</evidence>
<dbReference type="Gene3D" id="3.30.342.10">
    <property type="entry name" value="DNA Polymerase, chain B, domain 1"/>
    <property type="match status" value="1"/>
</dbReference>
<dbReference type="InterPro" id="IPR025687">
    <property type="entry name" value="Znf-C4pol"/>
</dbReference>
<feature type="compositionally biased region" description="Polar residues" evidence="22">
    <location>
        <begin position="1738"/>
        <end position="1751"/>
    </location>
</feature>
<keyword evidence="16" id="KW-0411">Iron-sulfur</keyword>
<feature type="compositionally biased region" description="Acidic residues" evidence="22">
    <location>
        <begin position="1351"/>
        <end position="1364"/>
    </location>
</feature>
<evidence type="ECO:0000256" key="16">
    <source>
        <dbReference type="ARBA" id="ARBA00023014"/>
    </source>
</evidence>
<dbReference type="InterPro" id="IPR023211">
    <property type="entry name" value="DNA_pol_palm_dom_sf"/>
</dbReference>
<evidence type="ECO:0000256" key="12">
    <source>
        <dbReference type="ARBA" id="ARBA00022771"/>
    </source>
</evidence>
<evidence type="ECO:0000256" key="22">
    <source>
        <dbReference type="SAM" id="MobiDB-lite"/>
    </source>
</evidence>
<evidence type="ECO:0000256" key="8">
    <source>
        <dbReference type="ARBA" id="ARBA00022695"/>
    </source>
</evidence>
<dbReference type="InterPro" id="IPR042087">
    <property type="entry name" value="DNA_pol_B_thumb"/>
</dbReference>
<feature type="compositionally biased region" description="Low complexity" evidence="22">
    <location>
        <begin position="577"/>
        <end position="588"/>
    </location>
</feature>
<feature type="compositionally biased region" description="Gly residues" evidence="22">
    <location>
        <begin position="1041"/>
        <end position="1052"/>
    </location>
</feature>
<dbReference type="CDD" id="cd05534">
    <property type="entry name" value="POLBc_zeta"/>
    <property type="match status" value="1"/>
</dbReference>
<feature type="region of interest" description="Disordered" evidence="22">
    <location>
        <begin position="1"/>
        <end position="39"/>
    </location>
</feature>
<dbReference type="Gene3D" id="3.90.1600.10">
    <property type="entry name" value="Palm domain of DNA polymerase"/>
    <property type="match status" value="1"/>
</dbReference>
<keyword evidence="9" id="KW-0235">DNA replication</keyword>
<accession>A0A1Y1IS53</accession>
<dbReference type="FunFam" id="1.10.287.690:FF:000002">
    <property type="entry name" value="DNA polymerase zeta"/>
    <property type="match status" value="1"/>
</dbReference>
<evidence type="ECO:0000256" key="19">
    <source>
        <dbReference type="ARBA" id="ARBA00023242"/>
    </source>
</evidence>
<dbReference type="GO" id="GO:0000724">
    <property type="term" value="P:double-strand break repair via homologous recombination"/>
    <property type="evidence" value="ECO:0000318"/>
    <property type="project" value="GO_Central"/>
</dbReference>
<dbReference type="Pfam" id="PF03104">
    <property type="entry name" value="DNA_pol_B_exo1"/>
    <property type="match status" value="1"/>
</dbReference>
<comment type="subunit">
    <text evidence="21">Forms DNA polymerase zeta with REV7.</text>
</comment>
<feature type="compositionally biased region" description="Basic and acidic residues" evidence="22">
    <location>
        <begin position="1493"/>
        <end position="1504"/>
    </location>
</feature>
<feature type="compositionally biased region" description="Low complexity" evidence="22">
    <location>
        <begin position="1542"/>
        <end position="1561"/>
    </location>
</feature>
<dbReference type="Pfam" id="PF24055">
    <property type="entry name" value="POL3_N"/>
    <property type="match status" value="1"/>
</dbReference>
<name>A0A1Y1IS53_KLENI</name>
<dbReference type="SUPFAM" id="SSF56672">
    <property type="entry name" value="DNA/RNA polymerases"/>
    <property type="match status" value="1"/>
</dbReference>
<dbReference type="GO" id="GO:0000166">
    <property type="term" value="F:nucleotide binding"/>
    <property type="evidence" value="ECO:0007669"/>
    <property type="project" value="InterPro"/>
</dbReference>
<dbReference type="InterPro" id="IPR036397">
    <property type="entry name" value="RNaseH_sf"/>
</dbReference>
<dbReference type="PANTHER" id="PTHR45812:SF1">
    <property type="entry name" value="DNA POLYMERASE ZETA CATALYTIC SUBUNIT"/>
    <property type="match status" value="1"/>
</dbReference>
<dbReference type="InterPro" id="IPR056435">
    <property type="entry name" value="DPOD/Z_N"/>
</dbReference>
<dbReference type="InterPro" id="IPR056447">
    <property type="entry name" value="REV3_N"/>
</dbReference>
<keyword evidence="10" id="KW-0479">Metal-binding</keyword>
<protein>
    <recommendedName>
        <fullName evidence="5">DNA polymerase zeta catalytic subunit</fullName>
        <ecNumber evidence="4">2.7.7.7</ecNumber>
    </recommendedName>
</protein>
<dbReference type="Gene3D" id="3.30.420.10">
    <property type="entry name" value="Ribonuclease H-like superfamily/Ribonuclease H"/>
    <property type="match status" value="1"/>
</dbReference>
<dbReference type="OrthoDB" id="2020145at2759"/>
<feature type="region of interest" description="Disordered" evidence="22">
    <location>
        <begin position="710"/>
        <end position="1016"/>
    </location>
</feature>
<evidence type="ECO:0000256" key="18">
    <source>
        <dbReference type="ARBA" id="ARBA00023204"/>
    </source>
</evidence>
<gene>
    <name evidence="28" type="ORF">KFL_008100020</name>
</gene>
<keyword evidence="14" id="KW-0239">DNA-directed DNA polymerase</keyword>
<dbReference type="InterPro" id="IPR006172">
    <property type="entry name" value="DNA-dir_DNA_pol_B"/>
</dbReference>
<dbReference type="CDD" id="cd05778">
    <property type="entry name" value="DNA_polB_zeta_exo"/>
    <property type="match status" value="1"/>
</dbReference>
<evidence type="ECO:0000256" key="11">
    <source>
        <dbReference type="ARBA" id="ARBA00022763"/>
    </source>
</evidence>
<reference evidence="28 29" key="1">
    <citation type="journal article" date="2014" name="Nat. Commun.">
        <title>Klebsormidium flaccidum genome reveals primary factors for plant terrestrial adaptation.</title>
        <authorList>
            <person name="Hori K."/>
            <person name="Maruyama F."/>
            <person name="Fujisawa T."/>
            <person name="Togashi T."/>
            <person name="Yamamoto N."/>
            <person name="Seo M."/>
            <person name="Sato S."/>
            <person name="Yamada T."/>
            <person name="Mori H."/>
            <person name="Tajima N."/>
            <person name="Moriyama T."/>
            <person name="Ikeuchi M."/>
            <person name="Watanabe M."/>
            <person name="Wada H."/>
            <person name="Kobayashi K."/>
            <person name="Saito M."/>
            <person name="Masuda T."/>
            <person name="Sasaki-Sekimoto Y."/>
            <person name="Mashiguchi K."/>
            <person name="Awai K."/>
            <person name="Shimojima M."/>
            <person name="Masuda S."/>
            <person name="Iwai M."/>
            <person name="Nobusawa T."/>
            <person name="Narise T."/>
            <person name="Kondo S."/>
            <person name="Saito H."/>
            <person name="Sato R."/>
            <person name="Murakawa M."/>
            <person name="Ihara Y."/>
            <person name="Oshima-Yamada Y."/>
            <person name="Ohtaka K."/>
            <person name="Satoh M."/>
            <person name="Sonobe K."/>
            <person name="Ishii M."/>
            <person name="Ohtani R."/>
            <person name="Kanamori-Sato M."/>
            <person name="Honoki R."/>
            <person name="Miyazaki D."/>
            <person name="Mochizuki H."/>
            <person name="Umetsu J."/>
            <person name="Higashi K."/>
            <person name="Shibata D."/>
            <person name="Kamiya Y."/>
            <person name="Sato N."/>
            <person name="Nakamura Y."/>
            <person name="Tabata S."/>
            <person name="Ida S."/>
            <person name="Kurokawa K."/>
            <person name="Ohta H."/>
        </authorList>
    </citation>
    <scope>NUCLEOTIDE SEQUENCE [LARGE SCALE GENOMIC DNA]</scope>
    <source>
        <strain evidence="28 29">NIES-2285</strain>
    </source>
</reference>
<dbReference type="Pfam" id="PF00136">
    <property type="entry name" value="DNA_pol_B"/>
    <property type="match status" value="1"/>
</dbReference>
<feature type="compositionally biased region" description="Acidic residues" evidence="22">
    <location>
        <begin position="1287"/>
        <end position="1296"/>
    </location>
</feature>
<keyword evidence="15" id="KW-0408">Iron</keyword>
<feature type="compositionally biased region" description="Basic and acidic residues" evidence="22">
    <location>
        <begin position="941"/>
        <end position="953"/>
    </location>
</feature>
<keyword evidence="12" id="KW-0863">Zinc-finger</keyword>
<evidence type="ECO:0000259" key="26">
    <source>
        <dbReference type="Pfam" id="PF24055"/>
    </source>
</evidence>
<evidence type="ECO:0000256" key="3">
    <source>
        <dbReference type="ARBA" id="ARBA00005755"/>
    </source>
</evidence>
<keyword evidence="6" id="KW-0004">4Fe-4S</keyword>
<evidence type="ECO:0000256" key="13">
    <source>
        <dbReference type="ARBA" id="ARBA00022833"/>
    </source>
</evidence>
<proteinExistence type="inferred from homology"/>
<evidence type="ECO:0000256" key="5">
    <source>
        <dbReference type="ARBA" id="ARBA00021589"/>
    </source>
</evidence>
<feature type="domain" description="C4-type zinc-finger of DNA polymerase delta" evidence="25">
    <location>
        <begin position="2976"/>
        <end position="3049"/>
    </location>
</feature>
<feature type="domain" description="DNA-directed DNA polymerase family B multifunctional" evidence="23">
    <location>
        <begin position="2424"/>
        <end position="2871"/>
    </location>
</feature>
<feature type="region of interest" description="Disordered" evidence="22">
    <location>
        <begin position="408"/>
        <end position="435"/>
    </location>
</feature>
<evidence type="ECO:0000256" key="9">
    <source>
        <dbReference type="ARBA" id="ARBA00022705"/>
    </source>
</evidence>
<feature type="compositionally biased region" description="Low complexity" evidence="22">
    <location>
        <begin position="1818"/>
        <end position="1836"/>
    </location>
</feature>
<feature type="compositionally biased region" description="Low complexity" evidence="22">
    <location>
        <begin position="2071"/>
        <end position="2080"/>
    </location>
</feature>
<feature type="compositionally biased region" description="Basic and acidic residues" evidence="22">
    <location>
        <begin position="996"/>
        <end position="1009"/>
    </location>
</feature>
<dbReference type="EMBL" id="DF237759">
    <property type="protein sequence ID" value="GAQ91576.1"/>
    <property type="molecule type" value="Genomic_DNA"/>
</dbReference>
<evidence type="ECO:0000259" key="25">
    <source>
        <dbReference type="Pfam" id="PF14260"/>
    </source>
</evidence>
<dbReference type="GO" id="GO:0005634">
    <property type="term" value="C:nucleus"/>
    <property type="evidence" value="ECO:0000318"/>
    <property type="project" value="GO_Central"/>
</dbReference>
<dbReference type="InterPro" id="IPR017964">
    <property type="entry name" value="DNA-dir_DNA_pol_B_CS"/>
</dbReference>
<feature type="compositionally biased region" description="Polar residues" evidence="22">
    <location>
        <begin position="1921"/>
        <end position="1937"/>
    </location>
</feature>
<feature type="compositionally biased region" description="Low complexity" evidence="22">
    <location>
        <begin position="1718"/>
        <end position="1727"/>
    </location>
</feature>
<dbReference type="Proteomes" id="UP000054558">
    <property type="component" value="Unassembled WGS sequence"/>
</dbReference>
<comment type="subcellular location">
    <subcellularLocation>
        <location evidence="2">Nucleus</location>
    </subcellularLocation>
</comment>
<sequence length="3077" mass="327230">MQGRDGAASPAGAMADNESEDHSIRVPGGSSPSGAAPAAGTLTVRPSFSVRLVTIDYYMARPLQGMDVCYSHFQGTAVAQVPVVRIFGSTPGGQKTCLHLHQAFPYFYVPYEDTMPQDLTEALAHVRRFASAVERAMKLTSSVSAKRQHVHGASLVRGRDIYGYHPAEQLFIKVVLYYPQEVNRVATILQSGAILGRRFQAYEAHIPYLLQVMVDYNLVGMAHVHFSRALFRSPVPARRASLTRPRFGRSAETHGGAEAQGSPEAQGGPVEADLTASGRKAGRRRHRYSLDGASIKIEYEQDASDADRSGPVGSPASSLEAHERERPVYVQGTVAADWIWGAAGGVSQAGGQSRVPVKQSCCELEADAAVEDILNRQELLSVPLEQAPPAMKLVQSLIPIWEDETRRSLAAGRPPPATPTSADDSPRVPQPPTDVEVRLRRAVYKLAEEEEALLGKRHDASPAEEERGGAEQGLGQLEAAGTPGSGEGREGESQEPSLKGSAEEGDRPGPQKLQVGKGTQESQPGEQRSLSAGPALPESPGPPTPVPPPGASPLPGPSQQAQRSPFTPAGGLVRVFGSQPGGSQRSSQGGRGLESLLTLTQAANRAKTAGDKSPLDDMGLASPDDWRGGGGASQEVGEGRTPAFKRSRFSQEEGDPSTKPGGSKALDFSGAEGNDEEGLVDEAIMTQVTQGFSKGVESADRELYEALAGLGGSDDEEGGEGGWAVGVEERGVPRPAQKWKGKTAKEEGGSSQELLDILEMLGGQNGRKENGEGADEKVADVSRLRGGGPTLSDDAGWSEEMGREGEEAERKEEASVRRNSQAGGVGKGREGLVKKPGNGSGLHVERPNALAPPLRKPKTEPEEGEPVGRPVQSGAGRFPGVFACWQGPANGPNTKTEERSGSEGGSMKDPSKDECTGQQLSLREQMRRQRDRRPTGAAKLVGREHKREKRGEQNKSTSSVDMGREAASVRDNTQVAEASRPAKAARFGVLSFGGRKGGDVRLRTPKPEADGASIGGEGVFEAKDRVQSELRSAVLASDAGGLSGKSLGGLDLGRGSQAPGKMEAASEERSVSQVGGLKRRSESSEQPEASKLVRIKREPLSPQPYPARSPKLRGRSLDVHVSSPVRATSQRPFDAVSEASASDGTDKLGWAPLSSPLQAPKSPSTSEEANEATDLADLRLAAELGIAEREESREAELGTTEIGEETPEQVSATRANFDMRRDDQPRVDGRANEVTGSVTEEYMGAQYGSAGPKTADGSLQAERTAQAEHTGPGLSPQQHTAARDESGELEDMEAESTSESVSDWGSSGGSEGEGASRAFDDLRLAEELGLFKEELPPDVGDVGRVKTEPGLGDELERAEDDGTGGEEKGTEQGYAGSLLGEARPGLRGVKEEPTENWDLKPGLGPFEGLRESVSPPSEVAAAKLEDENMSEGEEWHDQPGLPAGSDIVSGRRESVGAGASDGLPAGNEYVEDEKQSPVAETAKRLSPVGTEGAEGRSSAERDVNKPLSRSQSLDTEKEVDRSKEVRASPPSPFRSSGESPHLAQPSPLSPAQASASPSKNPAPKDEKASELALALIGKEADLENGGDGSGGTFVWRYGTAAPSAAQLRDTWQQHGLHEHAYGGAFYGNPKDVPERSAIFAGLEFNVRSRAVADLPPVPFARASARPTSRALILPGNQVFPPGGYVSAPVRPPPSRAAVERWLARRQRREERKKRRAARAAGGPAAFRMNPNTGALIPETTQKGGDASQASGGTDEGLEGQPDPTPQSESSGSSGGSEAEEGGAEQEEVVRPASPKYDEAQGLGTPLFAAGPSQRRRTSIASARQSQRRTAAGASQAEPLRPTSPKYDEAHGLSLPYLALRRGTKRTSFQSNPISVTQPAQAKRVPASGLMSPPLQSPSFRSKPPLSPAHKGVGGFEKPGSHTPQSRTPLPFQCTQQPGGFVTPPATNTPDAMPETPFPQHSQRVQTEAPEPDSGSPRLQADRKSVNFAEPKAPAATGPETARQGNNATEGVPNAGGLESPFKIPPPPTRASNNVPSPKGQGPSPSSTSTPAVTGQGTTPKLIRHSDVTKVGPGATSARGAPSPPSPGPTLGTLGPTMVSPKRDRSQITPPSPVGGGTPVSQVGFRDPAIAGGGQQLTLMSIEMHAASRGDLRPDPRYDAVGCVVVSIMEDGTSAAEDAASAEPSGELQEHVLVLIVDEALSQDKQYRNLDALPGCEVVYLPSELSLLHAFVAVVRAYDPDILAGWEVQNASVGYLAERAAHLGLGLLKALSRTPPGGGPDGLDQAPPSGAAEVAGGGWAALGRMDPATALEAEKGIIEDEWGRTHASGIHVVGRVVLNLWRLMRGEIKLHIYSLEAVADAVLRRKVPSFPWRTLSGWFARGVAGGRWRCVRHVVERARLNFDILDQLDFVNRTSELARVFGIDFFSVLNRGSQYRVESMLLRLARSQNYLAISPSRRHVAEQPAMEALPLVMEPESRFYTDPVLVLDFQSLYPSMIIAYNLCFSTCLGRIARGNPRVLGITQLHLAPGTLPALKDDLILSPNGIMYAPPKVRPGVLPRLLHEILTTRIMVKAAMKRAGPGQRVLQRIQNARQFALKLIANVTYGYTAAGFSGRMPCAELADSIVQCGRYTLERAISMVESEPRWGARVVYGDTDSMFVLLKGRSRADAHRIGAEIAAAVTAANPPPVRLQMEKVYHPCMLITKKRYVGYMYESPDQKTPTFDAKGIETVRRDSCPAVAKTMERCLRLLFETRDLSAVKLYLQRQLDKILAGRVSVHDFVFAKEVRLGSYSPNAAVLPPAAIVASKAMAKDPRAEPKYAERIRYVVVHGEPGARLVDMVVDPSELLTRWGALRLHGPYYITKQILPALQRLFGLVGADLRAWYAEMPKVHRPPPSKRPARNPPAARWGDFGHVPNGGEGVPSVGPPGKEDEDGAEGAEWAMIGAANAVDLISGGGRGRSSRRGGGGTIDQYYLSRHCAVCSQLTRAAETVCKDCAARPQMVGMVLTGRAARLEKEYAHLVAICDTCGGADGSHSGQIACTSLDCGVYYERAKVEMELLASAGLASQFGTYSGINRFVY</sequence>
<dbReference type="InterPro" id="IPR006133">
    <property type="entry name" value="DNA-dir_DNA_pol_B_exonuc"/>
</dbReference>
<keyword evidence="29" id="KW-1185">Reference proteome</keyword>
<evidence type="ECO:0000259" key="27">
    <source>
        <dbReference type="Pfam" id="PF24065"/>
    </source>
</evidence>
<evidence type="ECO:0000256" key="15">
    <source>
        <dbReference type="ARBA" id="ARBA00023004"/>
    </source>
</evidence>
<dbReference type="GO" id="GO:0008270">
    <property type="term" value="F:zinc ion binding"/>
    <property type="evidence" value="ECO:0007669"/>
    <property type="project" value="UniProtKB-KW"/>
</dbReference>
<dbReference type="OMA" id="RAREYND"/>
<dbReference type="PANTHER" id="PTHR45812">
    <property type="entry name" value="DNA POLYMERASE ZETA CATALYTIC SUBUNIT"/>
    <property type="match status" value="1"/>
</dbReference>
<dbReference type="InterPro" id="IPR012337">
    <property type="entry name" value="RNaseH-like_sf"/>
</dbReference>
<dbReference type="SMART" id="SM00486">
    <property type="entry name" value="POLBc"/>
    <property type="match status" value="1"/>
</dbReference>
<keyword evidence="17" id="KW-0238">DNA-binding</keyword>
<feature type="region of interest" description="Disordered" evidence="22">
    <location>
        <begin position="1863"/>
        <end position="2120"/>
    </location>
</feature>
<feature type="region of interest" description="Disordered" evidence="22">
    <location>
        <begin position="2889"/>
        <end position="2932"/>
    </location>
</feature>
<feature type="compositionally biased region" description="Basic and acidic residues" evidence="22">
    <location>
        <begin position="1318"/>
        <end position="1347"/>
    </location>
</feature>
<dbReference type="GO" id="GO:0051539">
    <property type="term" value="F:4 iron, 4 sulfur cluster binding"/>
    <property type="evidence" value="ECO:0007669"/>
    <property type="project" value="UniProtKB-KW"/>
</dbReference>
<feature type="compositionally biased region" description="Basic and acidic residues" evidence="22">
    <location>
        <begin position="1186"/>
        <end position="1196"/>
    </location>
</feature>
<keyword evidence="19" id="KW-0539">Nucleus</keyword>
<dbReference type="GO" id="GO:0016035">
    <property type="term" value="C:zeta DNA polymerase complex"/>
    <property type="evidence" value="ECO:0000318"/>
    <property type="project" value="GO_Central"/>
</dbReference>
<feature type="compositionally biased region" description="Basic and acidic residues" evidence="22">
    <location>
        <begin position="800"/>
        <end position="816"/>
    </location>
</feature>
<dbReference type="PROSITE" id="PS00116">
    <property type="entry name" value="DNA_POLYMERASE_B"/>
    <property type="match status" value="1"/>
</dbReference>
<feature type="compositionally biased region" description="Basic residues" evidence="22">
    <location>
        <begin position="2889"/>
        <end position="2898"/>
    </location>
</feature>
<evidence type="ECO:0000256" key="14">
    <source>
        <dbReference type="ARBA" id="ARBA00022932"/>
    </source>
</evidence>
<feature type="compositionally biased region" description="Polar residues" evidence="22">
    <location>
        <begin position="517"/>
        <end position="530"/>
    </location>
</feature>
<evidence type="ECO:0000256" key="21">
    <source>
        <dbReference type="ARBA" id="ARBA00066055"/>
    </source>
</evidence>
<evidence type="ECO:0000313" key="28">
    <source>
        <dbReference type="EMBL" id="GAQ91576.1"/>
    </source>
</evidence>
<feature type="compositionally biased region" description="Basic and acidic residues" evidence="22">
    <location>
        <begin position="453"/>
        <end position="469"/>
    </location>
</feature>
<evidence type="ECO:0000256" key="10">
    <source>
        <dbReference type="ARBA" id="ARBA00022723"/>
    </source>
</evidence>
<evidence type="ECO:0000256" key="20">
    <source>
        <dbReference type="ARBA" id="ARBA00049244"/>
    </source>
</evidence>